<evidence type="ECO:0000313" key="3">
    <source>
        <dbReference type="Proteomes" id="UP001176940"/>
    </source>
</evidence>
<reference evidence="2" key="1">
    <citation type="submission" date="2023-07" db="EMBL/GenBank/DDBJ databases">
        <authorList>
            <person name="Stuckert A."/>
        </authorList>
    </citation>
    <scope>NUCLEOTIDE SEQUENCE</scope>
</reference>
<feature type="compositionally biased region" description="Basic and acidic residues" evidence="1">
    <location>
        <begin position="18"/>
        <end position="30"/>
    </location>
</feature>
<feature type="region of interest" description="Disordered" evidence="1">
    <location>
        <begin position="1"/>
        <end position="30"/>
    </location>
</feature>
<dbReference type="Proteomes" id="UP001176940">
    <property type="component" value="Unassembled WGS sequence"/>
</dbReference>
<organism evidence="2 3">
    <name type="scientific">Ranitomeya imitator</name>
    <name type="common">mimic poison frog</name>
    <dbReference type="NCBI Taxonomy" id="111125"/>
    <lineage>
        <taxon>Eukaryota</taxon>
        <taxon>Metazoa</taxon>
        <taxon>Chordata</taxon>
        <taxon>Craniata</taxon>
        <taxon>Vertebrata</taxon>
        <taxon>Euteleostomi</taxon>
        <taxon>Amphibia</taxon>
        <taxon>Batrachia</taxon>
        <taxon>Anura</taxon>
        <taxon>Neobatrachia</taxon>
        <taxon>Hyloidea</taxon>
        <taxon>Dendrobatidae</taxon>
        <taxon>Dendrobatinae</taxon>
        <taxon>Ranitomeya</taxon>
    </lineage>
</organism>
<feature type="compositionally biased region" description="Low complexity" evidence="1">
    <location>
        <begin position="141"/>
        <end position="161"/>
    </location>
</feature>
<accession>A0ABN9M374</accession>
<feature type="region of interest" description="Disordered" evidence="1">
    <location>
        <begin position="128"/>
        <end position="161"/>
    </location>
</feature>
<feature type="compositionally biased region" description="Pro residues" evidence="1">
    <location>
        <begin position="131"/>
        <end position="140"/>
    </location>
</feature>
<keyword evidence="3" id="KW-1185">Reference proteome</keyword>
<gene>
    <name evidence="2" type="ORF">RIMI_LOCUS15150877</name>
</gene>
<comment type="caution">
    <text evidence="2">The sequence shown here is derived from an EMBL/GenBank/DDBJ whole genome shotgun (WGS) entry which is preliminary data.</text>
</comment>
<proteinExistence type="predicted"/>
<sequence>MTLENQITDNDKVPASTEKTRETEEAKTMGTTEDKRFTVIEQTEAELLCYLAWVHSLWLGLPSTRSIVSSIVKAFISLCLWSQDCVKKTKDTNSSLSGCVCCRSCQQAKTLPSITEYKVETPEDCLLPSVPLLPPPPPPSSTTTSSTTTSSTTSSTTQFST</sequence>
<evidence type="ECO:0000256" key="1">
    <source>
        <dbReference type="SAM" id="MobiDB-lite"/>
    </source>
</evidence>
<name>A0ABN9M374_9NEOB</name>
<dbReference type="EMBL" id="CAUEEQ010040261">
    <property type="protein sequence ID" value="CAJ0955441.1"/>
    <property type="molecule type" value="Genomic_DNA"/>
</dbReference>
<evidence type="ECO:0000313" key="2">
    <source>
        <dbReference type="EMBL" id="CAJ0955441.1"/>
    </source>
</evidence>
<protein>
    <submittedName>
        <fullName evidence="2">Uncharacterized protein</fullName>
    </submittedName>
</protein>